<dbReference type="Pfam" id="PF03131">
    <property type="entry name" value="bZIP_Maf"/>
    <property type="match status" value="1"/>
</dbReference>
<dbReference type="Proteomes" id="UP000595437">
    <property type="component" value="Chromosome 12"/>
</dbReference>
<evidence type="ECO:0000256" key="2">
    <source>
        <dbReference type="ARBA" id="ARBA00023125"/>
    </source>
</evidence>
<reference evidence="7" key="1">
    <citation type="submission" date="2021-01" db="EMBL/GenBank/DDBJ databases">
        <title>Caligus Genome Assembly.</title>
        <authorList>
            <person name="Gallardo-Escarate C."/>
        </authorList>
    </citation>
    <scope>NUCLEOTIDE SEQUENCE [LARGE SCALE GENOMIC DNA]</scope>
</reference>
<dbReference type="InterPro" id="IPR008917">
    <property type="entry name" value="TF_DNA-bd_sf"/>
</dbReference>
<name>A0A7T8GTP9_CALRO</name>
<dbReference type="EMBL" id="CP045901">
    <property type="protein sequence ID" value="QQP37623.1"/>
    <property type="molecule type" value="Genomic_DNA"/>
</dbReference>
<feature type="region of interest" description="Disordered" evidence="4">
    <location>
        <begin position="135"/>
        <end position="180"/>
    </location>
</feature>
<keyword evidence="1" id="KW-0805">Transcription regulation</keyword>
<dbReference type="GO" id="GO:0006355">
    <property type="term" value="P:regulation of DNA-templated transcription"/>
    <property type="evidence" value="ECO:0007669"/>
    <property type="project" value="InterPro"/>
</dbReference>
<accession>A0A7T8GTP9</accession>
<protein>
    <submittedName>
        <fullName evidence="6">Nuclear factor_ erythroid 2like 1</fullName>
    </submittedName>
</protein>
<sequence length="237" mass="26120">LIHSGSHPTNVNGDINEHTQTDAAAAIAAAAAAAAPPISDFLHPASSQTSAFKRLSDEHWKATLSSLYGAPFPPIPLPFNHRRHLLLIHIFVPSYTQSYPWGDPRSGPLIPKAQALTEPILNPRWSLCSSLLQPRESSDPIHPPKRSTCFPPSHSERGLLPSPPLRMGGPGSSGLPTPPAMKRYKRERLILPSSCTLSKDQIIHMPIDQFNDYLARSNFSEEELSRLKDARRKGKNR</sequence>
<dbReference type="InterPro" id="IPR004826">
    <property type="entry name" value="bZIP_Maf"/>
</dbReference>
<evidence type="ECO:0000256" key="3">
    <source>
        <dbReference type="ARBA" id="ARBA00023163"/>
    </source>
</evidence>
<feature type="non-terminal residue" evidence="6">
    <location>
        <position position="1"/>
    </location>
</feature>
<organism evidence="6 7">
    <name type="scientific">Caligus rogercresseyi</name>
    <name type="common">Sea louse</name>
    <dbReference type="NCBI Taxonomy" id="217165"/>
    <lineage>
        <taxon>Eukaryota</taxon>
        <taxon>Metazoa</taxon>
        <taxon>Ecdysozoa</taxon>
        <taxon>Arthropoda</taxon>
        <taxon>Crustacea</taxon>
        <taxon>Multicrustacea</taxon>
        <taxon>Hexanauplia</taxon>
        <taxon>Copepoda</taxon>
        <taxon>Siphonostomatoida</taxon>
        <taxon>Caligidae</taxon>
        <taxon>Caligus</taxon>
    </lineage>
</organism>
<evidence type="ECO:0000259" key="5">
    <source>
        <dbReference type="Pfam" id="PF03131"/>
    </source>
</evidence>
<keyword evidence="3" id="KW-0804">Transcription</keyword>
<proteinExistence type="predicted"/>
<dbReference type="OrthoDB" id="7458135at2759"/>
<keyword evidence="7" id="KW-1185">Reference proteome</keyword>
<dbReference type="SUPFAM" id="SSF47454">
    <property type="entry name" value="A DNA-binding domain in eukaryotic transcription factors"/>
    <property type="match status" value="1"/>
</dbReference>
<feature type="non-terminal residue" evidence="6">
    <location>
        <position position="237"/>
    </location>
</feature>
<keyword evidence="2" id="KW-0238">DNA-binding</keyword>
<dbReference type="AlphaFoldDB" id="A0A7T8GTP9"/>
<dbReference type="GO" id="GO:0003677">
    <property type="term" value="F:DNA binding"/>
    <property type="evidence" value="ECO:0007669"/>
    <property type="project" value="UniProtKB-KW"/>
</dbReference>
<dbReference type="Gene3D" id="1.10.880.10">
    <property type="entry name" value="Transcription factor, Skn-1-like, DNA-binding domain"/>
    <property type="match status" value="1"/>
</dbReference>
<evidence type="ECO:0000313" key="6">
    <source>
        <dbReference type="EMBL" id="QQP37623.1"/>
    </source>
</evidence>
<evidence type="ECO:0000256" key="1">
    <source>
        <dbReference type="ARBA" id="ARBA00023015"/>
    </source>
</evidence>
<evidence type="ECO:0000313" key="7">
    <source>
        <dbReference type="Proteomes" id="UP000595437"/>
    </source>
</evidence>
<gene>
    <name evidence="6" type="ORF">FKW44_017952</name>
</gene>
<feature type="domain" description="Basic leucine zipper" evidence="5">
    <location>
        <begin position="197"/>
        <end position="237"/>
    </location>
</feature>
<evidence type="ECO:0000256" key="4">
    <source>
        <dbReference type="SAM" id="MobiDB-lite"/>
    </source>
</evidence>